<organism evidence="1 2">
    <name type="scientific">Planococcus salinus</name>
    <dbReference type="NCBI Taxonomy" id="1848460"/>
    <lineage>
        <taxon>Bacteria</taxon>
        <taxon>Bacillati</taxon>
        <taxon>Bacillota</taxon>
        <taxon>Bacilli</taxon>
        <taxon>Bacillales</taxon>
        <taxon>Caryophanaceae</taxon>
        <taxon>Planococcus</taxon>
    </lineage>
</organism>
<evidence type="ECO:0000313" key="2">
    <source>
        <dbReference type="Proteomes" id="UP000275473"/>
    </source>
</evidence>
<sequence>MENASLNEILLRQINFFIYYPTFHGQKHRGFAKVVKVKGRSAAYFQENERRFLCGGKFQNSQDGSLRTWYSKAIKRTPQKRGLFSLLSGKEG</sequence>
<name>A0A3M8P7C4_9BACL</name>
<proteinExistence type="predicted"/>
<protein>
    <submittedName>
        <fullName evidence="1">Uncharacterized protein</fullName>
    </submittedName>
</protein>
<comment type="caution">
    <text evidence="1">The sequence shown here is derived from an EMBL/GenBank/DDBJ whole genome shotgun (WGS) entry which is preliminary data.</text>
</comment>
<evidence type="ECO:0000313" key="1">
    <source>
        <dbReference type="EMBL" id="RNF39180.1"/>
    </source>
</evidence>
<reference evidence="1 2" key="1">
    <citation type="journal article" date="2018" name="Int. J. Syst. Evol. Microbiol.">
        <title>Planococcus salinus sp. nov., a moderately halophilic bacterium isolated from a saline-alkali soil.</title>
        <authorList>
            <person name="Gan L."/>
        </authorList>
    </citation>
    <scope>NUCLEOTIDE SEQUENCE [LARGE SCALE GENOMIC DNA]</scope>
    <source>
        <strain evidence="1 2">LCB217</strain>
    </source>
</reference>
<dbReference type="Proteomes" id="UP000275473">
    <property type="component" value="Unassembled WGS sequence"/>
</dbReference>
<dbReference type="EMBL" id="RIAX01000007">
    <property type="protein sequence ID" value="RNF39180.1"/>
    <property type="molecule type" value="Genomic_DNA"/>
</dbReference>
<keyword evidence="2" id="KW-1185">Reference proteome</keyword>
<accession>A0A3M8P7C4</accession>
<gene>
    <name evidence="1" type="ORF">EEX84_10800</name>
</gene>
<dbReference type="AlphaFoldDB" id="A0A3M8P7C4"/>